<dbReference type="SUPFAM" id="SSF48350">
    <property type="entry name" value="GTPase activation domain, GAP"/>
    <property type="match status" value="1"/>
</dbReference>
<evidence type="ECO:0000313" key="8">
    <source>
        <dbReference type="Proteomes" id="UP000799441"/>
    </source>
</evidence>
<accession>A0A9P4Q476</accession>
<protein>
    <submittedName>
        <fullName evidence="7">RhoGAP-domain-containing protein</fullName>
    </submittedName>
</protein>
<dbReference type="InterPro" id="IPR001060">
    <property type="entry name" value="FCH_dom"/>
</dbReference>
<feature type="coiled-coil region" evidence="3">
    <location>
        <begin position="112"/>
        <end position="164"/>
    </location>
</feature>
<dbReference type="InterPro" id="IPR031160">
    <property type="entry name" value="F_BAR_dom"/>
</dbReference>
<keyword evidence="2 3" id="KW-0175">Coiled coil</keyword>
<dbReference type="GO" id="GO:0005938">
    <property type="term" value="C:cell cortex"/>
    <property type="evidence" value="ECO:0007669"/>
    <property type="project" value="UniProtKB-ARBA"/>
</dbReference>
<keyword evidence="8" id="KW-1185">Reference proteome</keyword>
<feature type="region of interest" description="Disordered" evidence="4">
    <location>
        <begin position="168"/>
        <end position="190"/>
    </location>
</feature>
<evidence type="ECO:0000256" key="4">
    <source>
        <dbReference type="SAM" id="MobiDB-lite"/>
    </source>
</evidence>
<evidence type="ECO:0000313" key="7">
    <source>
        <dbReference type="EMBL" id="KAF2718131.1"/>
    </source>
</evidence>
<dbReference type="FunFam" id="1.20.1270.60:FF:000063">
    <property type="entry name" value="Rho GTPase activator"/>
    <property type="match status" value="1"/>
</dbReference>
<feature type="compositionally biased region" description="Low complexity" evidence="4">
    <location>
        <begin position="387"/>
        <end position="404"/>
    </location>
</feature>
<feature type="compositionally biased region" description="Basic and acidic residues" evidence="4">
    <location>
        <begin position="72"/>
        <end position="85"/>
    </location>
</feature>
<dbReference type="PANTHER" id="PTHR23176">
    <property type="entry name" value="RHO/RAC/CDC GTPASE-ACTIVATING PROTEIN"/>
    <property type="match status" value="1"/>
</dbReference>
<proteinExistence type="predicted"/>
<dbReference type="Gene3D" id="1.20.1270.60">
    <property type="entry name" value="Arfaptin homology (AH) domain/BAR domain"/>
    <property type="match status" value="1"/>
</dbReference>
<dbReference type="Proteomes" id="UP000799441">
    <property type="component" value="Unassembled WGS sequence"/>
</dbReference>
<dbReference type="EMBL" id="MU003830">
    <property type="protein sequence ID" value="KAF2718131.1"/>
    <property type="molecule type" value="Genomic_DNA"/>
</dbReference>
<dbReference type="SUPFAM" id="SSF103657">
    <property type="entry name" value="BAR/IMD domain-like"/>
    <property type="match status" value="1"/>
</dbReference>
<gene>
    <name evidence="7" type="ORF">K431DRAFT_231598</name>
</gene>
<dbReference type="InterPro" id="IPR008936">
    <property type="entry name" value="Rho_GTPase_activation_prot"/>
</dbReference>
<feature type="region of interest" description="Disordered" evidence="4">
    <location>
        <begin position="65"/>
        <end position="85"/>
    </location>
</feature>
<feature type="compositionally biased region" description="Polar residues" evidence="4">
    <location>
        <begin position="419"/>
        <end position="455"/>
    </location>
</feature>
<keyword evidence="1" id="KW-0343">GTPase activation</keyword>
<feature type="domain" description="Rho-GAP" evidence="5">
    <location>
        <begin position="467"/>
        <end position="661"/>
    </location>
</feature>
<dbReference type="Pfam" id="PF00611">
    <property type="entry name" value="FCH"/>
    <property type="match status" value="1"/>
</dbReference>
<dbReference type="CDD" id="cd07652">
    <property type="entry name" value="F-BAR_Rgd1"/>
    <property type="match status" value="1"/>
</dbReference>
<comment type="caution">
    <text evidence="7">The sequence shown here is derived from an EMBL/GenBank/DDBJ whole genome shotgun (WGS) entry which is preliminary data.</text>
</comment>
<dbReference type="OrthoDB" id="437889at2759"/>
<dbReference type="InterPro" id="IPR027267">
    <property type="entry name" value="AH/BAR_dom_sf"/>
</dbReference>
<dbReference type="GO" id="GO:0007165">
    <property type="term" value="P:signal transduction"/>
    <property type="evidence" value="ECO:0007669"/>
    <property type="project" value="InterPro"/>
</dbReference>
<evidence type="ECO:0000256" key="1">
    <source>
        <dbReference type="ARBA" id="ARBA00022468"/>
    </source>
</evidence>
<dbReference type="Gene3D" id="1.10.555.10">
    <property type="entry name" value="Rho GTPase activation protein"/>
    <property type="match status" value="1"/>
</dbReference>
<feature type="compositionally biased region" description="Polar residues" evidence="4">
    <location>
        <begin position="372"/>
        <end position="385"/>
    </location>
</feature>
<reference evidence="7" key="1">
    <citation type="journal article" date="2020" name="Stud. Mycol.">
        <title>101 Dothideomycetes genomes: a test case for predicting lifestyles and emergence of pathogens.</title>
        <authorList>
            <person name="Haridas S."/>
            <person name="Albert R."/>
            <person name="Binder M."/>
            <person name="Bloem J."/>
            <person name="Labutti K."/>
            <person name="Salamov A."/>
            <person name="Andreopoulos B."/>
            <person name="Baker S."/>
            <person name="Barry K."/>
            <person name="Bills G."/>
            <person name="Bluhm B."/>
            <person name="Cannon C."/>
            <person name="Castanera R."/>
            <person name="Culley D."/>
            <person name="Daum C."/>
            <person name="Ezra D."/>
            <person name="Gonzalez J."/>
            <person name="Henrissat B."/>
            <person name="Kuo A."/>
            <person name="Liang C."/>
            <person name="Lipzen A."/>
            <person name="Lutzoni F."/>
            <person name="Magnuson J."/>
            <person name="Mondo S."/>
            <person name="Nolan M."/>
            <person name="Ohm R."/>
            <person name="Pangilinan J."/>
            <person name="Park H.-J."/>
            <person name="Ramirez L."/>
            <person name="Alfaro M."/>
            <person name="Sun H."/>
            <person name="Tritt A."/>
            <person name="Yoshinaga Y."/>
            <person name="Zwiers L.-H."/>
            <person name="Turgeon B."/>
            <person name="Goodwin S."/>
            <person name="Spatafora J."/>
            <person name="Crous P."/>
            <person name="Grigoriev I."/>
        </authorList>
    </citation>
    <scope>NUCLEOTIDE SEQUENCE</scope>
    <source>
        <strain evidence="7">CBS 116435</strain>
    </source>
</reference>
<evidence type="ECO:0000256" key="3">
    <source>
        <dbReference type="SAM" id="Coils"/>
    </source>
</evidence>
<dbReference type="SMART" id="SM00055">
    <property type="entry name" value="FCH"/>
    <property type="match status" value="1"/>
</dbReference>
<evidence type="ECO:0000259" key="5">
    <source>
        <dbReference type="PROSITE" id="PS50238"/>
    </source>
</evidence>
<organism evidence="7 8">
    <name type="scientific">Polychaeton citri CBS 116435</name>
    <dbReference type="NCBI Taxonomy" id="1314669"/>
    <lineage>
        <taxon>Eukaryota</taxon>
        <taxon>Fungi</taxon>
        <taxon>Dikarya</taxon>
        <taxon>Ascomycota</taxon>
        <taxon>Pezizomycotina</taxon>
        <taxon>Dothideomycetes</taxon>
        <taxon>Dothideomycetidae</taxon>
        <taxon>Capnodiales</taxon>
        <taxon>Capnodiaceae</taxon>
        <taxon>Polychaeton</taxon>
    </lineage>
</organism>
<evidence type="ECO:0000259" key="6">
    <source>
        <dbReference type="PROSITE" id="PS51741"/>
    </source>
</evidence>
<sequence>MPSSPSPVPASAAPAGPPEAVEKVMYSDIGISTLLNRLRQSIASARDFAAFLKKRSQLEEEQASGLKQLARKTSEGIRRADSKDGSYRGQMDAVLRLHERMADNGMQFALSLHQMHEDLNELSANMEKGRKQWKHEGLDAEKRASDAEQAMHKAKAKYDQLAEDYDRARTGDSKGSRRIGLKGPKSAEQYEQDLHRKVITADGEYEERVKQAKAQRDQLVRTDRPKAVKAIQELVKESDSALALQLQKFATFNEKLLLGNGLVVSPLPTEDNLAGRQRSMRDLVYDIDNDRDFHNYVSSHANKIPARPSEIKYEQHPTLAPKTQQPTKSTTQGHTTAPPQAAPNLSVNTGGDASKANSTTSRHSGAPPPTYPVSQPVSSFSTQPEKSPYAPSPAYQQPASASPYGGTTQPPYPLHPSERTGTSNLATPASAGPTANRSLSNQLPSGASMSPSTNTHHLPPITPVFGISLHDLFARDQTAVPMVVYQCTQGIELFGLDTEGLYRLSGTASHVNILRERFNHSGGQAPDLDFRIPGNFFHDVNAVATLLKQFFRELPEPLFTNSGYQSFIDAARIDHDIARRDALHQTINDLPDPNYATLRAIVLHLARVMEHENRNRMTSNNLAVCFAPTLMGASSSGPQMADAALQARVLDTILLNATAIFDDD</sequence>
<feature type="compositionally biased region" description="Polar residues" evidence="4">
    <location>
        <begin position="333"/>
        <end position="363"/>
    </location>
</feature>
<name>A0A9P4Q476_9PEZI</name>
<feature type="domain" description="F-BAR" evidence="6">
    <location>
        <begin position="19"/>
        <end position="292"/>
    </location>
</feature>
<dbReference type="InterPro" id="IPR000198">
    <property type="entry name" value="RhoGAP_dom"/>
</dbReference>
<dbReference type="GO" id="GO:0005096">
    <property type="term" value="F:GTPase activator activity"/>
    <property type="evidence" value="ECO:0007669"/>
    <property type="project" value="UniProtKB-KW"/>
</dbReference>
<feature type="region of interest" description="Disordered" evidence="4">
    <location>
        <begin position="316"/>
        <end position="455"/>
    </location>
</feature>
<dbReference type="AlphaFoldDB" id="A0A9P4Q476"/>
<feature type="compositionally biased region" description="Low complexity" evidence="4">
    <location>
        <begin position="321"/>
        <end position="332"/>
    </location>
</feature>
<dbReference type="PROSITE" id="PS51741">
    <property type="entry name" value="F_BAR"/>
    <property type="match status" value="1"/>
</dbReference>
<dbReference type="PROSITE" id="PS50238">
    <property type="entry name" value="RHOGAP"/>
    <property type="match status" value="1"/>
</dbReference>
<dbReference type="SMART" id="SM00324">
    <property type="entry name" value="RhoGAP"/>
    <property type="match status" value="1"/>
</dbReference>
<dbReference type="Pfam" id="PF00620">
    <property type="entry name" value="RhoGAP"/>
    <property type="match status" value="1"/>
</dbReference>
<evidence type="ECO:0000256" key="2">
    <source>
        <dbReference type="PROSITE-ProRule" id="PRU01077"/>
    </source>
</evidence>
<dbReference type="InterPro" id="IPR050729">
    <property type="entry name" value="Rho-GAP"/>
</dbReference>
<dbReference type="PANTHER" id="PTHR23176:SF136">
    <property type="entry name" value="RHO GTPASE ACTIVATOR (RGD1)"/>
    <property type="match status" value="1"/>
</dbReference>